<dbReference type="InterPro" id="IPR027383">
    <property type="entry name" value="Znf_put"/>
</dbReference>
<feature type="compositionally biased region" description="Polar residues" evidence="3">
    <location>
        <begin position="155"/>
        <end position="171"/>
    </location>
</feature>
<evidence type="ECO:0000256" key="3">
    <source>
        <dbReference type="SAM" id="MobiDB-lite"/>
    </source>
</evidence>
<feature type="compositionally biased region" description="Low complexity" evidence="3">
    <location>
        <begin position="271"/>
        <end position="288"/>
    </location>
</feature>
<gene>
    <name evidence="5" type="ORF">EDM21_08075</name>
</gene>
<evidence type="ECO:0000256" key="2">
    <source>
        <dbReference type="ARBA" id="ARBA00024438"/>
    </source>
</evidence>
<dbReference type="InterPro" id="IPR041916">
    <property type="entry name" value="Anti_sigma_zinc_sf"/>
</dbReference>
<protein>
    <recommendedName>
        <fullName evidence="2">Anti-sigma-W factor RsiW</fullName>
    </recommendedName>
</protein>
<accession>A0A7X3JYZ9</accession>
<organism evidence="5 6">
    <name type="scientific">Paenibacillus lutrae</name>
    <dbReference type="NCBI Taxonomy" id="2078573"/>
    <lineage>
        <taxon>Bacteria</taxon>
        <taxon>Bacillati</taxon>
        <taxon>Bacillota</taxon>
        <taxon>Bacilli</taxon>
        <taxon>Bacillales</taxon>
        <taxon>Paenibacillaceae</taxon>
        <taxon>Paenibacillus</taxon>
    </lineage>
</organism>
<feature type="compositionally biased region" description="Low complexity" evidence="3">
    <location>
        <begin position="222"/>
        <end position="231"/>
    </location>
</feature>
<evidence type="ECO:0000313" key="6">
    <source>
        <dbReference type="Proteomes" id="UP000490800"/>
    </source>
</evidence>
<dbReference type="Pfam" id="PF13490">
    <property type="entry name" value="zf-HC2"/>
    <property type="match status" value="1"/>
</dbReference>
<keyword evidence="6" id="KW-1185">Reference proteome</keyword>
<dbReference type="OrthoDB" id="2381690at2"/>
<dbReference type="RefSeq" id="WP_157334477.1">
    <property type="nucleotide sequence ID" value="NZ_RHLK01000003.1"/>
</dbReference>
<evidence type="ECO:0000259" key="4">
    <source>
        <dbReference type="Pfam" id="PF13490"/>
    </source>
</evidence>
<reference evidence="5 6" key="1">
    <citation type="journal article" date="2019" name="Microorganisms">
        <title>Paenibacillus lutrae sp. nov., A Chitinolytic Species Isolated from A River Otter in Castril Natural Park, Granada, Spain.</title>
        <authorList>
            <person name="Rodriguez M."/>
            <person name="Reina J.C."/>
            <person name="Bejar V."/>
            <person name="Llamas I."/>
        </authorList>
    </citation>
    <scope>NUCLEOTIDE SEQUENCE [LARGE SCALE GENOMIC DNA]</scope>
    <source>
        <strain evidence="5 6">N10</strain>
    </source>
</reference>
<feature type="compositionally biased region" description="Polar residues" evidence="3">
    <location>
        <begin position="178"/>
        <end position="192"/>
    </location>
</feature>
<evidence type="ECO:0000256" key="1">
    <source>
        <dbReference type="ARBA" id="ARBA00024353"/>
    </source>
</evidence>
<dbReference type="AlphaFoldDB" id="A0A7X3JYZ9"/>
<comment type="similarity">
    <text evidence="1">Belongs to the zinc-associated anti-sigma factor (ZAS) superfamily. Anti-sigma-W factor family.</text>
</comment>
<feature type="domain" description="Putative zinc-finger" evidence="4">
    <location>
        <begin position="3"/>
        <end position="36"/>
    </location>
</feature>
<evidence type="ECO:0000313" key="5">
    <source>
        <dbReference type="EMBL" id="MVO99484.1"/>
    </source>
</evidence>
<proteinExistence type="inferred from homology"/>
<feature type="region of interest" description="Disordered" evidence="3">
    <location>
        <begin position="147"/>
        <end position="314"/>
    </location>
</feature>
<dbReference type="Gene3D" id="1.10.10.1320">
    <property type="entry name" value="Anti-sigma factor, zinc-finger domain"/>
    <property type="match status" value="1"/>
</dbReference>
<feature type="compositionally biased region" description="Basic and acidic residues" evidence="3">
    <location>
        <begin position="208"/>
        <end position="217"/>
    </location>
</feature>
<name>A0A7X3JYZ9_9BACL</name>
<dbReference type="Proteomes" id="UP000490800">
    <property type="component" value="Unassembled WGS sequence"/>
</dbReference>
<dbReference type="EMBL" id="RHLK01000003">
    <property type="protein sequence ID" value="MVO99484.1"/>
    <property type="molecule type" value="Genomic_DNA"/>
</dbReference>
<sequence>MNCKEVKELMQRDLDGDLNDLERQRLAQHTQQCPECGAMLQRLRMLSRELENLPKVRPSFSIVDSILPQLEQLDQELKKGGREEAAGLSHIHDRSPQPLPWTRRITAAVSWKTVSGVVAASFVLGFFAFNAQGPVRSDAEGLLNPFGASEKSSDIRTSPSPDASSTAVSDQNSDKNKAAQSSTDTPAQTTAGSVKESPVPADNGVKAPDSRSSDKDAGQSVGTPGSTSSGTKAANEASPGGSVTTQPPSSAVTPTPPVTHDNGDKGISKDTGSQTTPVPTPGSTPVVGEADGGGQIATKEPDKGTPLTVQQNAGLSPDKKLTAAFDEGRLTILTVSGTSVYVSDKQWKETDAVKIVGWKGNDELTYQVTSGDQQQIFIVSLKTKQERTQ</sequence>
<comment type="caution">
    <text evidence="5">The sequence shown here is derived from an EMBL/GenBank/DDBJ whole genome shotgun (WGS) entry which is preliminary data.</text>
</comment>
<feature type="compositionally biased region" description="Low complexity" evidence="3">
    <location>
        <begin position="242"/>
        <end position="253"/>
    </location>
</feature>